<gene>
    <name evidence="1" type="ORF">CR513_39626</name>
</gene>
<proteinExistence type="predicted"/>
<keyword evidence="2" id="KW-1185">Reference proteome</keyword>
<sequence length="264" mass="28222">MRLDDRLALVAILHRHDRLRCGGAGILVIGIANNNDRADTMVDTIITDTPELAVVAAAHGAEAAAPHDDGAEAEPLHLQTQPLLHVVILHDVDLERNLRLAQGLREIRGLRRRERVEVILQLPLAVVVVAVDGVDGLLIGVRVGIDGQIDGAPIGAEEDVCRADVEEDHGIPRTDVVLHGPAHRVGALVGEVHGDADFAARARGGGRGGRRGGVARGGGMVDFDLRELRVGIQCVSEKYVRDCVKGGTGFSFSYWKGKELCTNK</sequence>
<dbReference type="EMBL" id="QJKJ01008400">
    <property type="protein sequence ID" value="RDX79893.1"/>
    <property type="molecule type" value="Genomic_DNA"/>
</dbReference>
<dbReference type="Proteomes" id="UP000257109">
    <property type="component" value="Unassembled WGS sequence"/>
</dbReference>
<accession>A0A371FP90</accession>
<organism evidence="1 2">
    <name type="scientific">Mucuna pruriens</name>
    <name type="common">Velvet bean</name>
    <name type="synonym">Dolichos pruriens</name>
    <dbReference type="NCBI Taxonomy" id="157652"/>
    <lineage>
        <taxon>Eukaryota</taxon>
        <taxon>Viridiplantae</taxon>
        <taxon>Streptophyta</taxon>
        <taxon>Embryophyta</taxon>
        <taxon>Tracheophyta</taxon>
        <taxon>Spermatophyta</taxon>
        <taxon>Magnoliopsida</taxon>
        <taxon>eudicotyledons</taxon>
        <taxon>Gunneridae</taxon>
        <taxon>Pentapetalae</taxon>
        <taxon>rosids</taxon>
        <taxon>fabids</taxon>
        <taxon>Fabales</taxon>
        <taxon>Fabaceae</taxon>
        <taxon>Papilionoideae</taxon>
        <taxon>50 kb inversion clade</taxon>
        <taxon>NPAAA clade</taxon>
        <taxon>indigoferoid/millettioid clade</taxon>
        <taxon>Phaseoleae</taxon>
        <taxon>Mucuna</taxon>
    </lineage>
</organism>
<reference evidence="1" key="1">
    <citation type="submission" date="2018-05" db="EMBL/GenBank/DDBJ databases">
        <title>Draft genome of Mucuna pruriens seed.</title>
        <authorList>
            <person name="Nnadi N.E."/>
            <person name="Vos R."/>
            <person name="Hasami M.H."/>
            <person name="Devisetty U.K."/>
            <person name="Aguiy J.C."/>
        </authorList>
    </citation>
    <scope>NUCLEOTIDE SEQUENCE [LARGE SCALE GENOMIC DNA]</scope>
    <source>
        <strain evidence="1">JCA_2017</strain>
    </source>
</reference>
<comment type="caution">
    <text evidence="1">The sequence shown here is derived from an EMBL/GenBank/DDBJ whole genome shotgun (WGS) entry which is preliminary data.</text>
</comment>
<name>A0A371FP90_MUCPR</name>
<dbReference type="AlphaFoldDB" id="A0A371FP90"/>
<protein>
    <submittedName>
        <fullName evidence="1">Uncharacterized protein</fullName>
    </submittedName>
</protein>
<evidence type="ECO:0000313" key="1">
    <source>
        <dbReference type="EMBL" id="RDX79893.1"/>
    </source>
</evidence>
<evidence type="ECO:0000313" key="2">
    <source>
        <dbReference type="Proteomes" id="UP000257109"/>
    </source>
</evidence>
<feature type="non-terminal residue" evidence="1">
    <location>
        <position position="1"/>
    </location>
</feature>